<dbReference type="InterPro" id="IPR024077">
    <property type="entry name" value="Neurolysin/TOP_dom2"/>
</dbReference>
<dbReference type="SUPFAM" id="SSF55486">
    <property type="entry name" value="Metalloproteases ('zincins'), catalytic domain"/>
    <property type="match status" value="1"/>
</dbReference>
<gene>
    <name evidence="9" type="ORF">ILUMI_12183</name>
</gene>
<dbReference type="PANTHER" id="PTHR11804">
    <property type="entry name" value="PROTEASE M3 THIMET OLIGOPEPTIDASE-RELATED"/>
    <property type="match status" value="1"/>
</dbReference>
<dbReference type="OrthoDB" id="534666at2759"/>
<dbReference type="CDD" id="cd06456">
    <property type="entry name" value="M3A_DCP"/>
    <property type="match status" value="1"/>
</dbReference>
<evidence type="ECO:0000256" key="1">
    <source>
        <dbReference type="ARBA" id="ARBA00006040"/>
    </source>
</evidence>
<evidence type="ECO:0000256" key="3">
    <source>
        <dbReference type="ARBA" id="ARBA00022723"/>
    </source>
</evidence>
<name>A0A8K0CZ28_IGNLU</name>
<dbReference type="Gene3D" id="1.10.1370.10">
    <property type="entry name" value="Neurolysin, domain 3"/>
    <property type="match status" value="1"/>
</dbReference>
<dbReference type="Pfam" id="PF01432">
    <property type="entry name" value="Peptidase_M3"/>
    <property type="match status" value="1"/>
</dbReference>
<sequence length="725" mass="83477">MALALYGQRILKRISSLTLAKRHGYIVLVPEIGEDLPEKNPLLQKNGLPEFNNLTIENCMAAIGKQTLEFEAGVREIEDQILQNPVKDIFKNVLNPLENLGAPLDTTWGLSKTLYLGNSTLMPTKSYLSIHDRARRARASKFNSSQIYGAIKDSLNKDNKNEEQTRILKKFELEGKLNGLDINVADKSKLEECLNKLAAEKDRFKTKTEVSTKLFRHQIKDIKVVRDFPVYLLKSMAIDPKHCLDGPWIASLQSHVYLPFMEHCPDRELRWNVWQAMVNRGSTYGNKEYVTSTHLEEIRYLRREQANLLGYKTFADMSMETKMAGSVQNVKNLLLILLQRAMPAQERELLDLHKFATNSGFKGERIELWDVPYWRRKQQISLFDYKEEAIQEYFPLPKVLEGLFSLCERLFKVTIKQRYEVSTWDKDVKFYDVFEPHSSAPVAGFYLDPYTRTDEKSRILQNSGSMVGIQNRSLIADIKPLAALIFNFQPPSSDKPSLLTFKDVNLLFHKFGYALQHLLTRTSYSEVSGLSNIEWDVVEVCGYVLSQWLYNKDVIHSISSHCDSEEKLPADMFDMLVNIRKQTAGLDLCRELYLSALDLELHSTKDFWLDIVRKLWPQYRCFPLDKMDSHPCSFTQIFVEEWAAAYYSHVWARVIAADVYSAFHEVQGDEQQIVDVGKRFRDTFLALGGSCNPGEVFRKFRGRDPSPKALLSSLGLKQAKRAEVK</sequence>
<keyword evidence="3 7" id="KW-0479">Metal-binding</keyword>
<dbReference type="Proteomes" id="UP000801492">
    <property type="component" value="Unassembled WGS sequence"/>
</dbReference>
<dbReference type="GO" id="GO:0004222">
    <property type="term" value="F:metalloendopeptidase activity"/>
    <property type="evidence" value="ECO:0007669"/>
    <property type="project" value="InterPro"/>
</dbReference>
<dbReference type="InterPro" id="IPR045090">
    <property type="entry name" value="Pept_M3A_M3B"/>
</dbReference>
<evidence type="ECO:0000259" key="8">
    <source>
        <dbReference type="Pfam" id="PF01432"/>
    </source>
</evidence>
<keyword evidence="2 7" id="KW-0645">Protease</keyword>
<comment type="similarity">
    <text evidence="1 7">Belongs to the peptidase M3 family.</text>
</comment>
<evidence type="ECO:0000256" key="4">
    <source>
        <dbReference type="ARBA" id="ARBA00022801"/>
    </source>
</evidence>
<evidence type="ECO:0000256" key="2">
    <source>
        <dbReference type="ARBA" id="ARBA00022670"/>
    </source>
</evidence>
<keyword evidence="4 7" id="KW-0378">Hydrolase</keyword>
<protein>
    <recommendedName>
        <fullName evidence="8">Peptidase M3A/M3B catalytic domain-containing protein</fullName>
    </recommendedName>
</protein>
<accession>A0A8K0CZ28</accession>
<evidence type="ECO:0000256" key="5">
    <source>
        <dbReference type="ARBA" id="ARBA00022833"/>
    </source>
</evidence>
<dbReference type="InterPro" id="IPR034005">
    <property type="entry name" value="M3A_DCP"/>
</dbReference>
<dbReference type="GO" id="GO:0006508">
    <property type="term" value="P:proteolysis"/>
    <property type="evidence" value="ECO:0007669"/>
    <property type="project" value="UniProtKB-KW"/>
</dbReference>
<evidence type="ECO:0000256" key="6">
    <source>
        <dbReference type="ARBA" id="ARBA00023049"/>
    </source>
</evidence>
<evidence type="ECO:0000313" key="9">
    <source>
        <dbReference type="EMBL" id="KAF2893987.1"/>
    </source>
</evidence>
<keyword evidence="5 7" id="KW-0862">Zinc</keyword>
<dbReference type="InterPro" id="IPR024079">
    <property type="entry name" value="MetalloPept_cat_dom_sf"/>
</dbReference>
<comment type="cofactor">
    <cofactor evidence="7">
        <name>Zn(2+)</name>
        <dbReference type="ChEBI" id="CHEBI:29105"/>
    </cofactor>
    <text evidence="7">Binds 1 zinc ion.</text>
</comment>
<comment type="caution">
    <text evidence="9">The sequence shown here is derived from an EMBL/GenBank/DDBJ whole genome shotgun (WGS) entry which is preliminary data.</text>
</comment>
<evidence type="ECO:0000256" key="7">
    <source>
        <dbReference type="RuleBase" id="RU003435"/>
    </source>
</evidence>
<dbReference type="PANTHER" id="PTHR11804:SF83">
    <property type="entry name" value="LD37516P"/>
    <property type="match status" value="1"/>
</dbReference>
<dbReference type="InterPro" id="IPR001567">
    <property type="entry name" value="Pept_M3A_M3B_dom"/>
</dbReference>
<dbReference type="AlphaFoldDB" id="A0A8K0CZ28"/>
<organism evidence="9 10">
    <name type="scientific">Ignelater luminosus</name>
    <name type="common">Cucubano</name>
    <name type="synonym">Pyrophorus luminosus</name>
    <dbReference type="NCBI Taxonomy" id="2038154"/>
    <lineage>
        <taxon>Eukaryota</taxon>
        <taxon>Metazoa</taxon>
        <taxon>Ecdysozoa</taxon>
        <taxon>Arthropoda</taxon>
        <taxon>Hexapoda</taxon>
        <taxon>Insecta</taxon>
        <taxon>Pterygota</taxon>
        <taxon>Neoptera</taxon>
        <taxon>Endopterygota</taxon>
        <taxon>Coleoptera</taxon>
        <taxon>Polyphaga</taxon>
        <taxon>Elateriformia</taxon>
        <taxon>Elateroidea</taxon>
        <taxon>Elateridae</taxon>
        <taxon>Agrypninae</taxon>
        <taxon>Pyrophorini</taxon>
        <taxon>Ignelater</taxon>
    </lineage>
</organism>
<reference evidence="9" key="1">
    <citation type="submission" date="2019-08" db="EMBL/GenBank/DDBJ databases">
        <title>The genome of the North American firefly Photinus pyralis.</title>
        <authorList>
            <consortium name="Photinus pyralis genome working group"/>
            <person name="Fallon T.R."/>
            <person name="Sander Lower S.E."/>
            <person name="Weng J.-K."/>
        </authorList>
    </citation>
    <scope>NUCLEOTIDE SEQUENCE</scope>
    <source>
        <strain evidence="9">TRF0915ILg1</strain>
        <tissue evidence="9">Whole body</tissue>
    </source>
</reference>
<dbReference type="Gene3D" id="3.40.390.10">
    <property type="entry name" value="Collagenase (Catalytic Domain)"/>
    <property type="match status" value="1"/>
</dbReference>
<evidence type="ECO:0000313" key="10">
    <source>
        <dbReference type="Proteomes" id="UP000801492"/>
    </source>
</evidence>
<keyword evidence="10" id="KW-1185">Reference proteome</keyword>
<proteinExistence type="inferred from homology"/>
<dbReference type="EMBL" id="VTPC01007457">
    <property type="protein sequence ID" value="KAF2893987.1"/>
    <property type="molecule type" value="Genomic_DNA"/>
</dbReference>
<keyword evidence="6 7" id="KW-0482">Metalloprotease</keyword>
<dbReference type="GO" id="GO:0046872">
    <property type="term" value="F:metal ion binding"/>
    <property type="evidence" value="ECO:0007669"/>
    <property type="project" value="UniProtKB-UniRule"/>
</dbReference>
<feature type="domain" description="Peptidase M3A/M3B catalytic" evidence="8">
    <location>
        <begin position="260"/>
        <end position="715"/>
    </location>
</feature>